<evidence type="ECO:0000259" key="3">
    <source>
        <dbReference type="Pfam" id="PF04321"/>
    </source>
</evidence>
<evidence type="ECO:0000313" key="4">
    <source>
        <dbReference type="EMBL" id="OGG51685.1"/>
    </source>
</evidence>
<dbReference type="EMBL" id="MFKW01000019">
    <property type="protein sequence ID" value="OGG51685.1"/>
    <property type="molecule type" value="Genomic_DNA"/>
</dbReference>
<dbReference type="Proteomes" id="UP000176445">
    <property type="component" value="Unassembled WGS sequence"/>
</dbReference>
<dbReference type="UniPathway" id="UPA00124"/>
<proteinExistence type="inferred from homology"/>
<comment type="caution">
    <text evidence="4">The sequence shown here is derived from an EMBL/GenBank/DDBJ whole genome shotgun (WGS) entry which is preliminary data.</text>
</comment>
<gene>
    <name evidence="4" type="ORF">A2704_05200</name>
</gene>
<dbReference type="SUPFAM" id="SSF51735">
    <property type="entry name" value="NAD(P)-binding Rossmann-fold domains"/>
    <property type="match status" value="1"/>
</dbReference>
<comment type="function">
    <text evidence="2">Catalyzes the reduction of dTDP-6-deoxy-L-lyxo-4-hexulose to yield dTDP-L-rhamnose.</text>
</comment>
<protein>
    <recommendedName>
        <fullName evidence="2">dTDP-4-dehydrorhamnose reductase</fullName>
        <ecNumber evidence="2">1.1.1.133</ecNumber>
    </recommendedName>
</protein>
<dbReference type="Gene3D" id="3.40.50.720">
    <property type="entry name" value="NAD(P)-binding Rossmann-like Domain"/>
    <property type="match status" value="1"/>
</dbReference>
<dbReference type="EC" id="1.1.1.133" evidence="2"/>
<dbReference type="GO" id="GO:0005829">
    <property type="term" value="C:cytosol"/>
    <property type="evidence" value="ECO:0007669"/>
    <property type="project" value="TreeGrafter"/>
</dbReference>
<dbReference type="InterPro" id="IPR029903">
    <property type="entry name" value="RmlD-like-bd"/>
</dbReference>
<evidence type="ECO:0000313" key="5">
    <source>
        <dbReference type="Proteomes" id="UP000176445"/>
    </source>
</evidence>
<dbReference type="AlphaFoldDB" id="A0A1F6CRC4"/>
<evidence type="ECO:0000256" key="1">
    <source>
        <dbReference type="ARBA" id="ARBA00010944"/>
    </source>
</evidence>
<reference evidence="4 5" key="1">
    <citation type="journal article" date="2016" name="Nat. Commun.">
        <title>Thousands of microbial genomes shed light on interconnected biogeochemical processes in an aquifer system.</title>
        <authorList>
            <person name="Anantharaman K."/>
            <person name="Brown C.T."/>
            <person name="Hug L.A."/>
            <person name="Sharon I."/>
            <person name="Castelle C.J."/>
            <person name="Probst A.J."/>
            <person name="Thomas B.C."/>
            <person name="Singh A."/>
            <person name="Wilkins M.J."/>
            <person name="Karaoz U."/>
            <person name="Brodie E.L."/>
            <person name="Williams K.H."/>
            <person name="Hubbard S.S."/>
            <person name="Banfield J.F."/>
        </authorList>
    </citation>
    <scope>NUCLEOTIDE SEQUENCE [LARGE SCALE GENOMIC DNA]</scope>
</reference>
<organism evidence="4 5">
    <name type="scientific">Candidatus Kaiserbacteria bacterium RIFCSPHIGHO2_01_FULL_54_36b</name>
    <dbReference type="NCBI Taxonomy" id="1798483"/>
    <lineage>
        <taxon>Bacteria</taxon>
        <taxon>Candidatus Kaiseribacteriota</taxon>
    </lineage>
</organism>
<dbReference type="GO" id="GO:0019305">
    <property type="term" value="P:dTDP-rhamnose biosynthetic process"/>
    <property type="evidence" value="ECO:0007669"/>
    <property type="project" value="UniProtKB-UniPathway"/>
</dbReference>
<dbReference type="GO" id="GO:0008831">
    <property type="term" value="F:dTDP-4-dehydrorhamnose reductase activity"/>
    <property type="evidence" value="ECO:0007669"/>
    <property type="project" value="UniProtKB-EC"/>
</dbReference>
<dbReference type="Pfam" id="PF04321">
    <property type="entry name" value="RmlD_sub_bind"/>
    <property type="match status" value="1"/>
</dbReference>
<evidence type="ECO:0000256" key="2">
    <source>
        <dbReference type="RuleBase" id="RU364082"/>
    </source>
</evidence>
<dbReference type="PANTHER" id="PTHR10491">
    <property type="entry name" value="DTDP-4-DEHYDRORHAMNOSE REDUCTASE"/>
    <property type="match status" value="1"/>
</dbReference>
<name>A0A1F6CRC4_9BACT</name>
<dbReference type="InterPro" id="IPR005913">
    <property type="entry name" value="dTDP_dehydrorham_reduct"/>
</dbReference>
<comment type="pathway">
    <text evidence="2">Carbohydrate biosynthesis; dTDP-L-rhamnose biosynthesis.</text>
</comment>
<keyword evidence="2" id="KW-0560">Oxidoreductase</keyword>
<comment type="similarity">
    <text evidence="1 2">Belongs to the dTDP-4-dehydrorhamnose reductase family.</text>
</comment>
<dbReference type="InterPro" id="IPR036291">
    <property type="entry name" value="NAD(P)-bd_dom_sf"/>
</dbReference>
<sequence length="284" mass="31283">MKSFDFGQVLSTGASGMIGSYVDFGIRTDRTILDILDCEAVTTFVKKHKPRAIIHLAGATDMVKTEQDPLYAYELNVRGTYNVAQAAESVGATMVLASSSRVFDGHKKGPYTEDDAPDPQTHYGRTKYISELIVASLTQKYIIARTAWVFGGGPARDNKFFGKVLAQFGGDEIEAIDDLRGSPTYGKDYITAIKALLCEGAQGIFHIANRGEATRADLAEAMAAQLKPALRVVPVAHGHFKSADGLPANESMQSKRYTMRPWREALAEYLREEWEPYLHAQKII</sequence>
<feature type="domain" description="RmlD-like substrate binding" evidence="3">
    <location>
        <begin position="9"/>
        <end position="272"/>
    </location>
</feature>
<keyword evidence="2" id="KW-0521">NADP</keyword>
<accession>A0A1F6CRC4</accession>
<dbReference type="Gene3D" id="3.90.25.10">
    <property type="entry name" value="UDP-galactose 4-epimerase, domain 1"/>
    <property type="match status" value="1"/>
</dbReference>
<dbReference type="PANTHER" id="PTHR10491:SF4">
    <property type="entry name" value="METHIONINE ADENOSYLTRANSFERASE 2 SUBUNIT BETA"/>
    <property type="match status" value="1"/>
</dbReference>
<dbReference type="CDD" id="cd05254">
    <property type="entry name" value="dTDP_HR_like_SDR_e"/>
    <property type="match status" value="1"/>
</dbReference>